<dbReference type="Gene3D" id="2.40.420.20">
    <property type="match status" value="1"/>
</dbReference>
<feature type="region of interest" description="Disordered" evidence="3">
    <location>
        <begin position="388"/>
        <end position="434"/>
    </location>
</feature>
<dbReference type="AlphaFoldDB" id="A0A1G6X030"/>
<name>A0A1G6X030_9RHOB</name>
<dbReference type="Pfam" id="PF25967">
    <property type="entry name" value="RND-MFP_C"/>
    <property type="match status" value="1"/>
</dbReference>
<dbReference type="Pfam" id="PF25917">
    <property type="entry name" value="BSH_RND"/>
    <property type="match status" value="1"/>
</dbReference>
<reference evidence="8 9" key="1">
    <citation type="submission" date="2016-10" db="EMBL/GenBank/DDBJ databases">
        <authorList>
            <person name="de Groot N.N."/>
        </authorList>
    </citation>
    <scope>NUCLEOTIDE SEQUENCE [LARGE SCALE GENOMIC DNA]</scope>
    <source>
        <strain evidence="8 9">DSM 22220</strain>
    </source>
</reference>
<dbReference type="InterPro" id="IPR058625">
    <property type="entry name" value="MdtA-like_BSH"/>
</dbReference>
<evidence type="ECO:0000259" key="7">
    <source>
        <dbReference type="Pfam" id="PF25967"/>
    </source>
</evidence>
<feature type="domain" description="Multidrug resistance protein MdtA-like C-terminal permuted SH3" evidence="7">
    <location>
        <begin position="310"/>
        <end position="369"/>
    </location>
</feature>
<dbReference type="Gene3D" id="1.10.287.470">
    <property type="entry name" value="Helix hairpin bin"/>
    <property type="match status" value="1"/>
</dbReference>
<sequence length="434" mass="44982">MTSTDFRQTRHRRAAFVTLLVLSMAAFRPDPVAAQMPGRGPQGPSEVGVMELSREDVPVTVELPGRAVAFQRATIRPKVGGEITAIPYEAGAEVEAGTVLFQLEDETLAAELTAEEVGVASAEAALSGATATVERYRKLRGSGVSQADLEAAEVALAAAQAALGAAEARRDLARLALRRTEITSPIRGLVAVSPFSVGDIVSAGQSDALTEVAQIDPIYVDVSESRARILRNQRNVAAGLLQRPGTPSDARLTLETGMDYDAPGRVLSPGAQVSATTGTIPIRVQFPNPDRLILPGQFVRVTLTIGSISAVLVPQRATSRAAGGELTAFLARDGRAVEVALIEQGVHRNAWIVTEGVDAGDALILDGLNDLRNGAEVTTVPVTIDENGVVRDAPPADGGADADSAASATADDATADAVAVGTTPQASPPRRDGG</sequence>
<feature type="domain" description="Multidrug resistance protein MdtA-like alpha-helical hairpin" evidence="4">
    <location>
        <begin position="119"/>
        <end position="178"/>
    </location>
</feature>
<feature type="compositionally biased region" description="Low complexity" evidence="3">
    <location>
        <begin position="392"/>
        <end position="420"/>
    </location>
</feature>
<dbReference type="Pfam" id="PF25944">
    <property type="entry name" value="Beta-barrel_RND"/>
    <property type="match status" value="1"/>
</dbReference>
<gene>
    <name evidence="8" type="ORF">SAMN05421538_102264</name>
</gene>
<dbReference type="InterPro" id="IPR058626">
    <property type="entry name" value="MdtA-like_b-barrel"/>
</dbReference>
<accession>A0A1G6X030</accession>
<dbReference type="GO" id="GO:0005886">
    <property type="term" value="C:plasma membrane"/>
    <property type="evidence" value="ECO:0007669"/>
    <property type="project" value="TreeGrafter"/>
</dbReference>
<comment type="similarity">
    <text evidence="2">Belongs to the membrane fusion protein (MFP) (TC 8.A.1) family.</text>
</comment>
<proteinExistence type="inferred from homology"/>
<evidence type="ECO:0000256" key="3">
    <source>
        <dbReference type="SAM" id="MobiDB-lite"/>
    </source>
</evidence>
<dbReference type="PANTHER" id="PTHR30158:SF3">
    <property type="entry name" value="MULTIDRUG EFFLUX PUMP SUBUNIT ACRA-RELATED"/>
    <property type="match status" value="1"/>
</dbReference>
<dbReference type="STRING" id="591205.SAMN05421538_102264"/>
<dbReference type="Pfam" id="PF25876">
    <property type="entry name" value="HH_MFP_RND"/>
    <property type="match status" value="1"/>
</dbReference>
<dbReference type="Gene3D" id="2.40.30.170">
    <property type="match status" value="1"/>
</dbReference>
<evidence type="ECO:0000256" key="1">
    <source>
        <dbReference type="ARBA" id="ARBA00004196"/>
    </source>
</evidence>
<evidence type="ECO:0000259" key="4">
    <source>
        <dbReference type="Pfam" id="PF25876"/>
    </source>
</evidence>
<dbReference type="NCBIfam" id="TIGR01730">
    <property type="entry name" value="RND_mfp"/>
    <property type="match status" value="1"/>
</dbReference>
<keyword evidence="9" id="KW-1185">Reference proteome</keyword>
<dbReference type="EMBL" id="FNAH01000002">
    <property type="protein sequence ID" value="SDD71253.1"/>
    <property type="molecule type" value="Genomic_DNA"/>
</dbReference>
<protein>
    <submittedName>
        <fullName evidence="8">Membrane fusion protein, multidrug efflux system</fullName>
    </submittedName>
</protein>
<dbReference type="InterPro" id="IPR058624">
    <property type="entry name" value="MdtA-like_HH"/>
</dbReference>
<evidence type="ECO:0000256" key="2">
    <source>
        <dbReference type="ARBA" id="ARBA00009477"/>
    </source>
</evidence>
<evidence type="ECO:0000313" key="9">
    <source>
        <dbReference type="Proteomes" id="UP000199344"/>
    </source>
</evidence>
<dbReference type="GO" id="GO:0030313">
    <property type="term" value="C:cell envelope"/>
    <property type="evidence" value="ECO:0007669"/>
    <property type="project" value="UniProtKB-SubCell"/>
</dbReference>
<organism evidence="8 9">
    <name type="scientific">Paracoccus isoporae</name>
    <dbReference type="NCBI Taxonomy" id="591205"/>
    <lineage>
        <taxon>Bacteria</taxon>
        <taxon>Pseudomonadati</taxon>
        <taxon>Pseudomonadota</taxon>
        <taxon>Alphaproteobacteria</taxon>
        <taxon>Rhodobacterales</taxon>
        <taxon>Paracoccaceae</taxon>
        <taxon>Paracoccus</taxon>
    </lineage>
</organism>
<dbReference type="Proteomes" id="UP000199344">
    <property type="component" value="Unassembled WGS sequence"/>
</dbReference>
<dbReference type="RefSeq" id="WP_245727073.1">
    <property type="nucleotide sequence ID" value="NZ_FNAH01000002.1"/>
</dbReference>
<feature type="domain" description="Multidrug resistance protein MdtA-like beta-barrel" evidence="6">
    <location>
        <begin position="217"/>
        <end position="306"/>
    </location>
</feature>
<evidence type="ECO:0000313" key="8">
    <source>
        <dbReference type="EMBL" id="SDD71253.1"/>
    </source>
</evidence>
<dbReference type="SUPFAM" id="SSF111369">
    <property type="entry name" value="HlyD-like secretion proteins"/>
    <property type="match status" value="1"/>
</dbReference>
<dbReference type="InterPro" id="IPR006143">
    <property type="entry name" value="RND_pump_MFP"/>
</dbReference>
<dbReference type="Gene3D" id="2.40.50.100">
    <property type="match status" value="1"/>
</dbReference>
<feature type="domain" description="Multidrug resistance protein MdtA-like barrel-sandwich hybrid" evidence="5">
    <location>
        <begin position="72"/>
        <end position="209"/>
    </location>
</feature>
<evidence type="ECO:0000259" key="6">
    <source>
        <dbReference type="Pfam" id="PF25944"/>
    </source>
</evidence>
<dbReference type="GO" id="GO:0022857">
    <property type="term" value="F:transmembrane transporter activity"/>
    <property type="evidence" value="ECO:0007669"/>
    <property type="project" value="InterPro"/>
</dbReference>
<dbReference type="GO" id="GO:0046677">
    <property type="term" value="P:response to antibiotic"/>
    <property type="evidence" value="ECO:0007669"/>
    <property type="project" value="TreeGrafter"/>
</dbReference>
<dbReference type="PANTHER" id="PTHR30158">
    <property type="entry name" value="ACRA/E-RELATED COMPONENT OF DRUG EFFLUX TRANSPORTER"/>
    <property type="match status" value="1"/>
</dbReference>
<evidence type="ECO:0000259" key="5">
    <source>
        <dbReference type="Pfam" id="PF25917"/>
    </source>
</evidence>
<comment type="subcellular location">
    <subcellularLocation>
        <location evidence="1">Cell envelope</location>
    </subcellularLocation>
</comment>
<dbReference type="InterPro" id="IPR058627">
    <property type="entry name" value="MdtA-like_C"/>
</dbReference>